<dbReference type="Proteomes" id="UP000041254">
    <property type="component" value="Unassembled WGS sequence"/>
</dbReference>
<accession>A0A0G4H626</accession>
<protein>
    <submittedName>
        <fullName evidence="2">Uncharacterized protein</fullName>
    </submittedName>
</protein>
<evidence type="ECO:0000256" key="1">
    <source>
        <dbReference type="SAM" id="MobiDB-lite"/>
    </source>
</evidence>
<sequence length="92" mass="10188">MGGKFLSRPTPNPPGANSVSYPTAQWGSTREIGTNQVYLVKGSASRSQAHLQARCSKRYNPAGRLAMHMYAKRKYGSHLNAERRASRPLLGW</sequence>
<keyword evidence="3" id="KW-1185">Reference proteome</keyword>
<reference evidence="2 3" key="1">
    <citation type="submission" date="2014-11" db="EMBL/GenBank/DDBJ databases">
        <authorList>
            <person name="Zhu J."/>
            <person name="Qi W."/>
            <person name="Song R."/>
        </authorList>
    </citation>
    <scope>NUCLEOTIDE SEQUENCE [LARGE SCALE GENOMIC DNA]</scope>
</reference>
<evidence type="ECO:0000313" key="3">
    <source>
        <dbReference type="Proteomes" id="UP000041254"/>
    </source>
</evidence>
<evidence type="ECO:0000313" key="2">
    <source>
        <dbReference type="EMBL" id="CEM39042.1"/>
    </source>
</evidence>
<feature type="region of interest" description="Disordered" evidence="1">
    <location>
        <begin position="1"/>
        <end position="23"/>
    </location>
</feature>
<dbReference type="EMBL" id="CDMY01001019">
    <property type="protein sequence ID" value="CEM39042.1"/>
    <property type="molecule type" value="Genomic_DNA"/>
</dbReference>
<name>A0A0G4H626_VITBC</name>
<gene>
    <name evidence="2" type="ORF">Vbra_10671</name>
</gene>
<dbReference type="AlphaFoldDB" id="A0A0G4H626"/>
<dbReference type="VEuPathDB" id="CryptoDB:Vbra_10671"/>
<proteinExistence type="predicted"/>
<dbReference type="InParanoid" id="A0A0G4H626"/>
<organism evidence="2 3">
    <name type="scientific">Vitrella brassicaformis (strain CCMP3155)</name>
    <dbReference type="NCBI Taxonomy" id="1169540"/>
    <lineage>
        <taxon>Eukaryota</taxon>
        <taxon>Sar</taxon>
        <taxon>Alveolata</taxon>
        <taxon>Colpodellida</taxon>
        <taxon>Vitrellaceae</taxon>
        <taxon>Vitrella</taxon>
    </lineage>
</organism>